<organism evidence="5">
    <name type="scientific">Dictyoglomus thermophilum</name>
    <dbReference type="NCBI Taxonomy" id="14"/>
    <lineage>
        <taxon>Bacteria</taxon>
        <taxon>Pseudomonadati</taxon>
        <taxon>Dictyoglomota</taxon>
        <taxon>Dictyoglomia</taxon>
        <taxon>Dictyoglomales</taxon>
        <taxon>Dictyoglomaceae</taxon>
        <taxon>Dictyoglomus</taxon>
    </lineage>
</organism>
<name>A0A7C3RLA4_DICTH</name>
<evidence type="ECO:0000259" key="4">
    <source>
        <dbReference type="PROSITE" id="PS50932"/>
    </source>
</evidence>
<dbReference type="PANTHER" id="PTHR30146:SF109">
    <property type="entry name" value="HTH-TYPE TRANSCRIPTIONAL REGULATOR GALS"/>
    <property type="match status" value="1"/>
</dbReference>
<dbReference type="Pfam" id="PF00356">
    <property type="entry name" value="LacI"/>
    <property type="match status" value="1"/>
</dbReference>
<dbReference type="InterPro" id="IPR010982">
    <property type="entry name" value="Lambda_DNA-bd_dom_sf"/>
</dbReference>
<protein>
    <submittedName>
        <fullName evidence="5">LacI family transcriptional regulator</fullName>
    </submittedName>
</protein>
<dbReference type="EMBL" id="DTIN01000043">
    <property type="protein sequence ID" value="HFX14320.1"/>
    <property type="molecule type" value="Genomic_DNA"/>
</dbReference>
<feature type="domain" description="HTH lacI-type" evidence="4">
    <location>
        <begin position="2"/>
        <end position="56"/>
    </location>
</feature>
<evidence type="ECO:0000313" key="5">
    <source>
        <dbReference type="EMBL" id="HFX14320.1"/>
    </source>
</evidence>
<dbReference type="InterPro" id="IPR000843">
    <property type="entry name" value="HTH_LacI"/>
</dbReference>
<keyword evidence="2" id="KW-0238">DNA-binding</keyword>
<evidence type="ECO:0000256" key="2">
    <source>
        <dbReference type="ARBA" id="ARBA00023125"/>
    </source>
</evidence>
<accession>A0A7C3RLA4</accession>
<dbReference type="AlphaFoldDB" id="A0A7C3RLA4"/>
<dbReference type="Pfam" id="PF13377">
    <property type="entry name" value="Peripla_BP_3"/>
    <property type="match status" value="1"/>
</dbReference>
<keyword evidence="1" id="KW-0805">Transcription regulation</keyword>
<reference evidence="5" key="1">
    <citation type="journal article" date="2020" name="mSystems">
        <title>Genome- and Community-Level Interaction Insights into Carbon Utilization and Element Cycling Functions of Hydrothermarchaeota in Hydrothermal Sediment.</title>
        <authorList>
            <person name="Zhou Z."/>
            <person name="Liu Y."/>
            <person name="Xu W."/>
            <person name="Pan J."/>
            <person name="Luo Z.H."/>
            <person name="Li M."/>
        </authorList>
    </citation>
    <scope>NUCLEOTIDE SEQUENCE [LARGE SCALE GENOMIC DNA]</scope>
    <source>
        <strain evidence="5">SpSt-81</strain>
    </source>
</reference>
<evidence type="ECO:0000256" key="3">
    <source>
        <dbReference type="ARBA" id="ARBA00023163"/>
    </source>
</evidence>
<dbReference type="SUPFAM" id="SSF47413">
    <property type="entry name" value="lambda repressor-like DNA-binding domains"/>
    <property type="match status" value="1"/>
</dbReference>
<gene>
    <name evidence="5" type="ORF">ENW00_09320</name>
</gene>
<dbReference type="InterPro" id="IPR028082">
    <property type="entry name" value="Peripla_BP_I"/>
</dbReference>
<dbReference type="Gene3D" id="1.10.260.40">
    <property type="entry name" value="lambda repressor-like DNA-binding domains"/>
    <property type="match status" value="1"/>
</dbReference>
<dbReference type="GO" id="GO:0000976">
    <property type="term" value="F:transcription cis-regulatory region binding"/>
    <property type="evidence" value="ECO:0007669"/>
    <property type="project" value="TreeGrafter"/>
</dbReference>
<dbReference type="Gene3D" id="3.40.50.2300">
    <property type="match status" value="2"/>
</dbReference>
<keyword evidence="3" id="KW-0804">Transcription</keyword>
<dbReference type="SUPFAM" id="SSF53822">
    <property type="entry name" value="Periplasmic binding protein-like I"/>
    <property type="match status" value="1"/>
</dbReference>
<dbReference type="SMART" id="SM00354">
    <property type="entry name" value="HTH_LACI"/>
    <property type="match status" value="1"/>
</dbReference>
<dbReference type="PROSITE" id="PS00356">
    <property type="entry name" value="HTH_LACI_1"/>
    <property type="match status" value="1"/>
</dbReference>
<dbReference type="GO" id="GO:0003700">
    <property type="term" value="F:DNA-binding transcription factor activity"/>
    <property type="evidence" value="ECO:0007669"/>
    <property type="project" value="TreeGrafter"/>
</dbReference>
<dbReference type="InterPro" id="IPR046335">
    <property type="entry name" value="LacI/GalR-like_sensor"/>
</dbReference>
<evidence type="ECO:0000256" key="1">
    <source>
        <dbReference type="ARBA" id="ARBA00023015"/>
    </source>
</evidence>
<dbReference type="CDD" id="cd01392">
    <property type="entry name" value="HTH_LacI"/>
    <property type="match status" value="1"/>
</dbReference>
<sequence>MVTIKDVAKLAGVSISTASYALNNSNKVSEKTREKVLKAAKELNYIPNKFAQNLKKLRTDLIALIVHEINGPFYDKLVQGILDVAHILGYNLVIFCESGHGRPSSLVFLKEKIFNGAIIMTPVVSNDDIKELVEENIPLVLLDRKLEEVNVCSVLIDNEKGAFEAVRHLIELNHRKIGFISGPPDSYDNKERYKGFVKAMEKFGLKVYEDLIIQGNFTEESGYKAMKEFISRKKGEMPTAFFSSNDEMAIGAMKALQEEGFKIPDHISIVGFDDINLAQYVQPKLTTVRRPMYELGSFSAHMLINTIKGRLKYSNITLDVELILRESTRKV</sequence>
<dbReference type="PROSITE" id="PS50932">
    <property type="entry name" value="HTH_LACI_2"/>
    <property type="match status" value="1"/>
</dbReference>
<dbReference type="PANTHER" id="PTHR30146">
    <property type="entry name" value="LACI-RELATED TRANSCRIPTIONAL REPRESSOR"/>
    <property type="match status" value="1"/>
</dbReference>
<dbReference type="CDD" id="cd06267">
    <property type="entry name" value="PBP1_LacI_sugar_binding-like"/>
    <property type="match status" value="1"/>
</dbReference>
<comment type="caution">
    <text evidence="5">The sequence shown here is derived from an EMBL/GenBank/DDBJ whole genome shotgun (WGS) entry which is preliminary data.</text>
</comment>
<proteinExistence type="predicted"/>